<evidence type="ECO:0000256" key="5">
    <source>
        <dbReference type="ARBA" id="ARBA00023251"/>
    </source>
</evidence>
<feature type="domain" description="ABC transporter" evidence="6">
    <location>
        <begin position="4"/>
        <end position="229"/>
    </location>
</feature>
<keyword evidence="2" id="KW-0813">Transport</keyword>
<keyword evidence="8" id="KW-1185">Reference proteome</keyword>
<evidence type="ECO:0000313" key="8">
    <source>
        <dbReference type="Proteomes" id="UP000184295"/>
    </source>
</evidence>
<dbReference type="InterPro" id="IPR017871">
    <property type="entry name" value="ABC_transporter-like_CS"/>
</dbReference>
<evidence type="ECO:0000256" key="4">
    <source>
        <dbReference type="ARBA" id="ARBA00022840"/>
    </source>
</evidence>
<keyword evidence="4 7" id="KW-0067">ATP-binding</keyword>
<dbReference type="PANTHER" id="PTHR42711">
    <property type="entry name" value="ABC TRANSPORTER ATP-BINDING PROTEIN"/>
    <property type="match status" value="1"/>
</dbReference>
<dbReference type="EMBL" id="FQUL01000007">
    <property type="protein sequence ID" value="SHE49588.1"/>
    <property type="molecule type" value="Genomic_DNA"/>
</dbReference>
<dbReference type="GO" id="GO:0005886">
    <property type="term" value="C:plasma membrane"/>
    <property type="evidence" value="ECO:0007669"/>
    <property type="project" value="UniProtKB-SubCell"/>
</dbReference>
<dbReference type="InterPro" id="IPR003439">
    <property type="entry name" value="ABC_transporter-like_ATP-bd"/>
</dbReference>
<dbReference type="GO" id="GO:0046677">
    <property type="term" value="P:response to antibiotic"/>
    <property type="evidence" value="ECO:0007669"/>
    <property type="project" value="UniProtKB-KW"/>
</dbReference>
<reference evidence="8" key="1">
    <citation type="submission" date="2016-11" db="EMBL/GenBank/DDBJ databases">
        <authorList>
            <person name="Varghese N."/>
            <person name="Submissions S."/>
        </authorList>
    </citation>
    <scope>NUCLEOTIDE SEQUENCE [LARGE SCALE GENOMIC DNA]</scope>
    <source>
        <strain evidence="8">DSM 19514</strain>
    </source>
</reference>
<keyword evidence="3" id="KW-0547">Nucleotide-binding</keyword>
<dbReference type="GO" id="GO:0005524">
    <property type="term" value="F:ATP binding"/>
    <property type="evidence" value="ECO:0007669"/>
    <property type="project" value="UniProtKB-KW"/>
</dbReference>
<evidence type="ECO:0000256" key="1">
    <source>
        <dbReference type="ARBA" id="ARBA00004202"/>
    </source>
</evidence>
<dbReference type="InterPro" id="IPR027417">
    <property type="entry name" value="P-loop_NTPase"/>
</dbReference>
<dbReference type="SUPFAM" id="SSF52540">
    <property type="entry name" value="P-loop containing nucleoside triphosphate hydrolases"/>
    <property type="match status" value="1"/>
</dbReference>
<dbReference type="PANTHER" id="PTHR42711:SF16">
    <property type="entry name" value="ABC TRANSPORTER ATP-BINDING PROTEIN"/>
    <property type="match status" value="1"/>
</dbReference>
<dbReference type="STRING" id="1121881.SAMN02745225_00782"/>
<accession>A0A1M4TYL8</accession>
<dbReference type="InterPro" id="IPR003593">
    <property type="entry name" value="AAA+_ATPase"/>
</dbReference>
<keyword evidence="5" id="KW-0046">Antibiotic resistance</keyword>
<comment type="subcellular location">
    <subcellularLocation>
        <location evidence="1">Cell membrane</location>
        <topology evidence="1">Peripheral membrane protein</topology>
    </subcellularLocation>
</comment>
<dbReference type="Pfam" id="PF00005">
    <property type="entry name" value="ABC_tran"/>
    <property type="match status" value="1"/>
</dbReference>
<evidence type="ECO:0000256" key="2">
    <source>
        <dbReference type="ARBA" id="ARBA00022448"/>
    </source>
</evidence>
<sequence>MAVIEVSDLRVSYGSKEAVSGLSFETDYGQIFIVLGPNGAGKSTTIETLEGFRSPSQGKVTILGLDPKKQQRELGKLIGVMLQGGGVNPRMTPSQALTLFAGYYDNPIDPAELERTLELEHVRKTPFRRLSGGEKQRLLLALAVIGRPKVVFLDEPTSGVDPAGRIAIRELIARLRAEGVAIILTTHELGEAEKLADKLLIISQGKKVAYGDLGEIKAQHSASQITFRSADEIDPKSFEEHLNVALKRPFGNELYVVEADGSPELIANLARYLADQGIGFSDLSTSSTSLEDIYLSITSKADA</sequence>
<evidence type="ECO:0000256" key="3">
    <source>
        <dbReference type="ARBA" id="ARBA00022741"/>
    </source>
</evidence>
<dbReference type="OrthoDB" id="9804819at2"/>
<gene>
    <name evidence="7" type="ORF">SAMN02745225_00782</name>
</gene>
<dbReference type="RefSeq" id="WP_072788916.1">
    <property type="nucleotide sequence ID" value="NZ_FQUL01000007.1"/>
</dbReference>
<dbReference type="Gene3D" id="3.40.50.300">
    <property type="entry name" value="P-loop containing nucleotide triphosphate hydrolases"/>
    <property type="match status" value="1"/>
</dbReference>
<dbReference type="InterPro" id="IPR050763">
    <property type="entry name" value="ABC_transporter_ATP-binding"/>
</dbReference>
<protein>
    <submittedName>
        <fullName evidence="7">ABC-2 type transport system ATP-binding protein</fullName>
    </submittedName>
</protein>
<dbReference type="Proteomes" id="UP000184295">
    <property type="component" value="Unassembled WGS sequence"/>
</dbReference>
<dbReference type="PROSITE" id="PS50893">
    <property type="entry name" value="ABC_TRANSPORTER_2"/>
    <property type="match status" value="1"/>
</dbReference>
<dbReference type="SMART" id="SM00382">
    <property type="entry name" value="AAA"/>
    <property type="match status" value="1"/>
</dbReference>
<dbReference type="GO" id="GO:0016887">
    <property type="term" value="F:ATP hydrolysis activity"/>
    <property type="evidence" value="ECO:0007669"/>
    <property type="project" value="InterPro"/>
</dbReference>
<dbReference type="AlphaFoldDB" id="A0A1M4TYL8"/>
<evidence type="ECO:0000259" key="6">
    <source>
        <dbReference type="PROSITE" id="PS50893"/>
    </source>
</evidence>
<name>A0A1M4TYL8_9ACTN</name>
<proteinExistence type="predicted"/>
<dbReference type="CDD" id="cd03230">
    <property type="entry name" value="ABC_DR_subfamily_A"/>
    <property type="match status" value="1"/>
</dbReference>
<dbReference type="PROSITE" id="PS00211">
    <property type="entry name" value="ABC_TRANSPORTER_1"/>
    <property type="match status" value="1"/>
</dbReference>
<evidence type="ECO:0000313" key="7">
    <source>
        <dbReference type="EMBL" id="SHE49588.1"/>
    </source>
</evidence>
<organism evidence="7 8">
    <name type="scientific">Ferrithrix thermotolerans DSM 19514</name>
    <dbReference type="NCBI Taxonomy" id="1121881"/>
    <lineage>
        <taxon>Bacteria</taxon>
        <taxon>Bacillati</taxon>
        <taxon>Actinomycetota</taxon>
        <taxon>Acidimicrobiia</taxon>
        <taxon>Acidimicrobiales</taxon>
        <taxon>Acidimicrobiaceae</taxon>
        <taxon>Ferrithrix</taxon>
    </lineage>
</organism>